<feature type="chain" id="PRO_5039145310" evidence="1">
    <location>
        <begin position="21"/>
        <end position="609"/>
    </location>
</feature>
<dbReference type="Pfam" id="PF03372">
    <property type="entry name" value="Exo_endo_phos"/>
    <property type="match status" value="1"/>
</dbReference>
<keyword evidence="3" id="KW-0378">Hydrolase</keyword>
<protein>
    <submittedName>
        <fullName evidence="3">Endonuclease/exonuclease/phosphatase</fullName>
    </submittedName>
</protein>
<evidence type="ECO:0000313" key="4">
    <source>
        <dbReference type="Proteomes" id="UP000280197"/>
    </source>
</evidence>
<keyword evidence="3" id="KW-0255">Endonuclease</keyword>
<dbReference type="InterPro" id="IPR005135">
    <property type="entry name" value="Endo/exonuclease/phosphatase"/>
</dbReference>
<proteinExistence type="predicted"/>
<keyword evidence="3" id="KW-0540">Nuclease</keyword>
<dbReference type="AlphaFoldDB" id="A0A3Q9BXD1"/>
<dbReference type="InterPro" id="IPR036691">
    <property type="entry name" value="Endo/exonu/phosph_ase_sf"/>
</dbReference>
<dbReference type="EMBL" id="CP034463">
    <property type="protein sequence ID" value="AZP16907.1"/>
    <property type="molecule type" value="Genomic_DNA"/>
</dbReference>
<keyword evidence="1" id="KW-0732">Signal</keyword>
<dbReference type="RefSeq" id="WP_126271177.1">
    <property type="nucleotide sequence ID" value="NZ_CP034463.1"/>
</dbReference>
<accession>A0A3Q9BXD1</accession>
<dbReference type="PANTHER" id="PTHR42834">
    <property type="entry name" value="ENDONUCLEASE/EXONUCLEASE/PHOSPHATASE FAMILY PROTEIN (AFU_ORTHOLOGUE AFUA_3G09210)"/>
    <property type="match status" value="1"/>
</dbReference>
<evidence type="ECO:0000256" key="1">
    <source>
        <dbReference type="SAM" id="SignalP"/>
    </source>
</evidence>
<feature type="signal peptide" evidence="1">
    <location>
        <begin position="1"/>
        <end position="20"/>
    </location>
</feature>
<dbReference type="KEGG" id="saqu:EJC51_12720"/>
<keyword evidence="4" id="KW-1185">Reference proteome</keyword>
<dbReference type="Proteomes" id="UP000280197">
    <property type="component" value="Chromosome"/>
</dbReference>
<evidence type="ECO:0000313" key="3">
    <source>
        <dbReference type="EMBL" id="AZP16907.1"/>
    </source>
</evidence>
<dbReference type="GO" id="GO:0004519">
    <property type="term" value="F:endonuclease activity"/>
    <property type="evidence" value="ECO:0007669"/>
    <property type="project" value="UniProtKB-KW"/>
</dbReference>
<dbReference type="SUPFAM" id="SSF56219">
    <property type="entry name" value="DNase I-like"/>
    <property type="match status" value="1"/>
</dbReference>
<gene>
    <name evidence="3" type="ORF">EJC51_12720</name>
</gene>
<dbReference type="Gene3D" id="3.60.10.10">
    <property type="entry name" value="Endonuclease/exonuclease/phosphatase"/>
    <property type="match status" value="1"/>
</dbReference>
<feature type="domain" description="Endonuclease/exonuclease/phosphatase" evidence="2">
    <location>
        <begin position="308"/>
        <end position="600"/>
    </location>
</feature>
<name>A0A3Q9BXD1_9ACTN</name>
<keyword evidence="3" id="KW-0269">Exonuclease</keyword>
<dbReference type="GO" id="GO:0004527">
    <property type="term" value="F:exonuclease activity"/>
    <property type="evidence" value="ECO:0007669"/>
    <property type="project" value="UniProtKB-KW"/>
</dbReference>
<sequence>MPSKSSARLAALTVAAVCSAASTVVLISPAHADSVRIHDIQGTTRISPYAGQKVADVSGIVTGIRTYGSSKGFWIQDPNADDNPATSEGVFVFTSSTPKGVAVGDLVTVSGTVSEYVPGGTSSGNQSITEITKPTTTVVSSGNAVPAAVVVDAKSVPAAYAPAGDAAAGNSINGLTLEPSKYALDYYESLEGENVQVADTRVVGASDPYTELWVTVKPRENANRRGGTVYGSYDSQNTGRIQIQSLGSTAAFPKANVGDVLEGATTGPLDYNQFGGYTLVANSIGTLKSGGIERETTQKQKRGELAVATYNVENLDPSDDTFAAHAAAIVNNLQSPDIVSLEEIQDNNGATNDGTVAADQTVQKLIDAIAAAGGPTYDWRSIDPTNGTDGGEPGGNIRQVFLFNPERVSFTDRAGGDATTAVGVTREHGKAALTISPGRIDPANEAWTSSRKPLVGEFVFRGRTVFVIANHFNSKGGDYGLTSATQPVPRSSEVQRHQQATLVNAFVKDILDTQKNADVVALGDINDFEFSDTAKILETDGALWSAIKSLPKSERYSYVYQGNTQVLDQILVSPSIRRGCDFEYDSVHVNSEFNDQISDHDPQVLRFKP</sequence>
<dbReference type="CDD" id="cd04486">
    <property type="entry name" value="YhcR_OBF_like"/>
    <property type="match status" value="1"/>
</dbReference>
<organism evidence="3 4">
    <name type="scientific">Streptomyces aquilus</name>
    <dbReference type="NCBI Taxonomy" id="2548456"/>
    <lineage>
        <taxon>Bacteria</taxon>
        <taxon>Bacillati</taxon>
        <taxon>Actinomycetota</taxon>
        <taxon>Actinomycetes</taxon>
        <taxon>Kitasatosporales</taxon>
        <taxon>Streptomycetaceae</taxon>
        <taxon>Streptomyces</taxon>
    </lineage>
</organism>
<evidence type="ECO:0000259" key="2">
    <source>
        <dbReference type="Pfam" id="PF03372"/>
    </source>
</evidence>
<dbReference type="PANTHER" id="PTHR42834:SF1">
    <property type="entry name" value="ENDONUCLEASE_EXONUCLEASE_PHOSPHATASE FAMILY PROTEIN (AFU_ORTHOLOGUE AFUA_3G09210)"/>
    <property type="match status" value="1"/>
</dbReference>
<reference evidence="3 4" key="1">
    <citation type="submission" date="2018-12" db="EMBL/GenBank/DDBJ databases">
        <authorList>
            <person name="Li K."/>
        </authorList>
    </citation>
    <scope>NUCLEOTIDE SEQUENCE [LARGE SCALE GENOMIC DNA]</scope>
    <source>
        <strain evidence="4">CR22</strain>
    </source>
</reference>